<protein>
    <recommendedName>
        <fullName evidence="3">Polyketide cyclase / dehydrase and lipid transport</fullName>
    </recommendedName>
</protein>
<organism evidence="1 2">
    <name type="scientific">Streptomyces acidiscabies</name>
    <dbReference type="NCBI Taxonomy" id="42234"/>
    <lineage>
        <taxon>Bacteria</taxon>
        <taxon>Bacillati</taxon>
        <taxon>Actinomycetota</taxon>
        <taxon>Actinomycetes</taxon>
        <taxon>Kitasatosporales</taxon>
        <taxon>Streptomycetaceae</taxon>
        <taxon>Streptomyces</taxon>
    </lineage>
</organism>
<comment type="caution">
    <text evidence="1">The sequence shown here is derived from an EMBL/GenBank/DDBJ whole genome shotgun (WGS) entry which is preliminary data.</text>
</comment>
<evidence type="ECO:0000313" key="2">
    <source>
        <dbReference type="Proteomes" id="UP000037151"/>
    </source>
</evidence>
<dbReference type="PATRIC" id="fig|42234.21.peg.7514"/>
<dbReference type="Pfam" id="PF10604">
    <property type="entry name" value="Polyketide_cyc2"/>
    <property type="match status" value="1"/>
</dbReference>
<evidence type="ECO:0008006" key="3">
    <source>
        <dbReference type="Google" id="ProtNLM"/>
    </source>
</evidence>
<dbReference type="EMBL" id="JPPY01000206">
    <property type="protein sequence ID" value="KND26623.1"/>
    <property type="molecule type" value="Genomic_DNA"/>
</dbReference>
<dbReference type="InterPro" id="IPR023393">
    <property type="entry name" value="START-like_dom_sf"/>
</dbReference>
<dbReference type="AlphaFoldDB" id="A0A0L0JM17"/>
<dbReference type="Gene3D" id="3.30.530.20">
    <property type="match status" value="2"/>
</dbReference>
<dbReference type="RefSeq" id="WP_050374444.1">
    <property type="nucleotide sequence ID" value="NZ_KQ257833.1"/>
</dbReference>
<dbReference type="Proteomes" id="UP000037151">
    <property type="component" value="Unassembled WGS sequence"/>
</dbReference>
<dbReference type="OrthoDB" id="4618973at2"/>
<name>A0A0L0JM17_9ACTN</name>
<gene>
    <name evidence="1" type="ORF">IQ63_36500</name>
</gene>
<evidence type="ECO:0000313" key="1">
    <source>
        <dbReference type="EMBL" id="KND26623.1"/>
    </source>
</evidence>
<dbReference type="InterPro" id="IPR019587">
    <property type="entry name" value="Polyketide_cyclase/dehydratase"/>
</dbReference>
<proteinExistence type="predicted"/>
<accession>A0A0L0JM17</accession>
<sequence length="290" mass="31406">MTVTRFTTTHEITVAAEPQRLFDLVADPQGAPRYSPAQMHAEVLEHGPDEDVLKRWVYGERGLRAWTFRRAADRTALRIDFTHVDPVAPVQHQRGTWTFRPTGDGGTLVRVQHVIDLTDPAAEAPLRAGFDQQIPAQLAGYRTVAELGDALAGRYVVGEESGVVAGTVEEVRARLLGAEVWAVHHPGATGVTLTDLGDGAALLEVDGAGARYFWLRPNDTDIVHKSLTPPPGVHAQTGRWRLTPVGADKVEVAVRHTVTLPLAGGGPDPATLREPVRAELRRLLAALGRP</sequence>
<reference evidence="2" key="1">
    <citation type="submission" date="2014-07" db="EMBL/GenBank/DDBJ databases">
        <title>Genome sequencing of plant-pathogenic Streptomyces species.</title>
        <authorList>
            <person name="Harrison J."/>
            <person name="Sapp M."/>
            <person name="Thwaites R."/>
            <person name="Studholme D.J."/>
        </authorList>
    </citation>
    <scope>NUCLEOTIDE SEQUENCE [LARGE SCALE GENOMIC DNA]</scope>
    <source>
        <strain evidence="2">NCPPB 4445</strain>
    </source>
</reference>
<dbReference type="SUPFAM" id="SSF55961">
    <property type="entry name" value="Bet v1-like"/>
    <property type="match status" value="2"/>
</dbReference>